<reference evidence="4" key="1">
    <citation type="submission" date="2022-07" db="EMBL/GenBank/DDBJ databases">
        <title>Isolation, identification, and degradation of a PFOSA degrading strain from sewage treatment plant.</title>
        <authorList>
            <person name="Zhang L."/>
            <person name="Huo Y."/>
        </authorList>
    </citation>
    <scope>NUCLEOTIDE SEQUENCE</scope>
    <source>
        <strain evidence="4">C1</strain>
    </source>
</reference>
<feature type="domain" description="2TM" evidence="3">
    <location>
        <begin position="373"/>
        <end position="447"/>
    </location>
</feature>
<feature type="domain" description="Signal transduction histidine kinase internal region" evidence="2">
    <location>
        <begin position="173"/>
        <end position="251"/>
    </location>
</feature>
<dbReference type="InterPro" id="IPR050640">
    <property type="entry name" value="Bact_2-comp_sensor_kinase"/>
</dbReference>
<feature type="transmembrane region" description="Helical" evidence="1">
    <location>
        <begin position="20"/>
        <end position="40"/>
    </location>
</feature>
<dbReference type="InterPro" id="IPR025698">
    <property type="entry name" value="2TM_dom"/>
</dbReference>
<dbReference type="InterPro" id="IPR036890">
    <property type="entry name" value="HATPase_C_sf"/>
</dbReference>
<sequence length="458" mass="53757">MRHNPTDKRKANMNLYLKHFLRAIGLGIAIILVLLFLRWLNGNPVTIDHSFWLSVEFTMLYTVVLYMANMVVFIVLDRIFVQDRFAVKRVFIGFAASFIISIGVIFLLRAFEEMRFTGLSFQEFLAKESPRNYIASVIITFIIALIIHMVYFYRAYQENRVKQQKIIAGTASAKFESLKNQIDPHFLFNSLNVLSSLIEENPDNAQRFTSSLSKIYRYVLEQKDKELVSVEEELAFAKTYMNLLKMRFENSIFYEHPEKLQNPDAKVVPLSLQLLLENTIKHNIVSEQKPLHIRIFEQNNYLVVQNDLQKKEVLKDRQGVGLQNIIDRYAILTDRQVNIDQTEKKFTVQLPMLTKQIGIMETYEKHDDTAYYRAKKKVEALKGFYGNLMSYCIVIPSLIFINLYFSPGFQWFWFPMLGWGMGLFIHGFSVLGYGASWEERKIRELMEEQDNNSKKNWK</sequence>
<keyword evidence="4" id="KW-0808">Transferase</keyword>
<evidence type="ECO:0000313" key="5">
    <source>
        <dbReference type="Proteomes" id="UP001059844"/>
    </source>
</evidence>
<dbReference type="GO" id="GO:0016301">
    <property type="term" value="F:kinase activity"/>
    <property type="evidence" value="ECO:0007669"/>
    <property type="project" value="UniProtKB-KW"/>
</dbReference>
<feature type="transmembrane region" description="Helical" evidence="1">
    <location>
        <begin position="90"/>
        <end position="111"/>
    </location>
</feature>
<evidence type="ECO:0000256" key="1">
    <source>
        <dbReference type="SAM" id="Phobius"/>
    </source>
</evidence>
<keyword evidence="4" id="KW-0418">Kinase</keyword>
<dbReference type="Gene3D" id="3.30.565.10">
    <property type="entry name" value="Histidine kinase-like ATPase, C-terminal domain"/>
    <property type="match status" value="1"/>
</dbReference>
<keyword evidence="1" id="KW-0812">Transmembrane</keyword>
<proteinExistence type="predicted"/>
<dbReference type="RefSeq" id="WP_256551031.1">
    <property type="nucleotide sequence ID" value="NZ_CP101751.1"/>
</dbReference>
<evidence type="ECO:0000259" key="3">
    <source>
        <dbReference type="Pfam" id="PF13239"/>
    </source>
</evidence>
<dbReference type="Pfam" id="PF13239">
    <property type="entry name" value="2TM"/>
    <property type="match status" value="1"/>
</dbReference>
<protein>
    <submittedName>
        <fullName evidence="4">Histidine kinase</fullName>
    </submittedName>
</protein>
<feature type="transmembrane region" description="Helical" evidence="1">
    <location>
        <begin position="131"/>
        <end position="153"/>
    </location>
</feature>
<evidence type="ECO:0000313" key="4">
    <source>
        <dbReference type="EMBL" id="UUC45334.1"/>
    </source>
</evidence>
<organism evidence="4 5">
    <name type="scientific">Flavobacterium cerinum</name>
    <dbReference type="NCBI Taxonomy" id="2502784"/>
    <lineage>
        <taxon>Bacteria</taxon>
        <taxon>Pseudomonadati</taxon>
        <taxon>Bacteroidota</taxon>
        <taxon>Flavobacteriia</taxon>
        <taxon>Flavobacteriales</taxon>
        <taxon>Flavobacteriaceae</taxon>
        <taxon>Flavobacterium</taxon>
    </lineage>
</organism>
<feature type="transmembrane region" description="Helical" evidence="1">
    <location>
        <begin position="60"/>
        <end position="81"/>
    </location>
</feature>
<dbReference type="PANTHER" id="PTHR34220">
    <property type="entry name" value="SENSOR HISTIDINE KINASE YPDA"/>
    <property type="match status" value="1"/>
</dbReference>
<dbReference type="Proteomes" id="UP001059844">
    <property type="component" value="Chromosome"/>
</dbReference>
<dbReference type="EMBL" id="CP101751">
    <property type="protein sequence ID" value="UUC45334.1"/>
    <property type="molecule type" value="Genomic_DNA"/>
</dbReference>
<dbReference type="PANTHER" id="PTHR34220:SF7">
    <property type="entry name" value="SENSOR HISTIDINE KINASE YPDA"/>
    <property type="match status" value="1"/>
</dbReference>
<dbReference type="InterPro" id="IPR010559">
    <property type="entry name" value="Sig_transdc_His_kin_internal"/>
</dbReference>
<evidence type="ECO:0000259" key="2">
    <source>
        <dbReference type="Pfam" id="PF06580"/>
    </source>
</evidence>
<name>A0ABY5IVH8_9FLAO</name>
<accession>A0ABY5IVH8</accession>
<feature type="transmembrane region" description="Helical" evidence="1">
    <location>
        <begin position="384"/>
        <end position="405"/>
    </location>
</feature>
<keyword evidence="1" id="KW-0472">Membrane</keyword>
<dbReference type="Pfam" id="PF06580">
    <property type="entry name" value="His_kinase"/>
    <property type="match status" value="1"/>
</dbReference>
<gene>
    <name evidence="4" type="ORF">NOX80_17125</name>
</gene>
<keyword evidence="1" id="KW-1133">Transmembrane helix</keyword>
<feature type="transmembrane region" description="Helical" evidence="1">
    <location>
        <begin position="411"/>
        <end position="433"/>
    </location>
</feature>
<keyword evidence="5" id="KW-1185">Reference proteome</keyword>